<evidence type="ECO:0000313" key="2">
    <source>
        <dbReference type="EMBL" id="CAG7896801.1"/>
    </source>
</evidence>
<dbReference type="Proteomes" id="UP000694005">
    <property type="component" value="Chromosome A08"/>
</dbReference>
<organism evidence="2 3">
    <name type="scientific">Brassica campestris</name>
    <name type="common">Field mustard</name>
    <dbReference type="NCBI Taxonomy" id="3711"/>
    <lineage>
        <taxon>Eukaryota</taxon>
        <taxon>Viridiplantae</taxon>
        <taxon>Streptophyta</taxon>
        <taxon>Embryophyta</taxon>
        <taxon>Tracheophyta</taxon>
        <taxon>Spermatophyta</taxon>
        <taxon>Magnoliopsida</taxon>
        <taxon>eudicotyledons</taxon>
        <taxon>Gunneridae</taxon>
        <taxon>Pentapetalae</taxon>
        <taxon>rosids</taxon>
        <taxon>malvids</taxon>
        <taxon>Brassicales</taxon>
        <taxon>Brassicaceae</taxon>
        <taxon>Brassiceae</taxon>
        <taxon>Brassica</taxon>
    </lineage>
</organism>
<feature type="region of interest" description="Disordered" evidence="1">
    <location>
        <begin position="28"/>
        <end position="48"/>
    </location>
</feature>
<accession>A0A8D9M3B2</accession>
<evidence type="ECO:0000256" key="1">
    <source>
        <dbReference type="SAM" id="MobiDB-lite"/>
    </source>
</evidence>
<name>A0A8D9M3B2_BRACM</name>
<evidence type="ECO:0000313" key="3">
    <source>
        <dbReference type="Proteomes" id="UP000694005"/>
    </source>
</evidence>
<sequence length="48" mass="5271">MMHGDGISLTSHVPAAFRGRVRRGDSVETFPKRFREGGDGKGLWGQRG</sequence>
<protein>
    <submittedName>
        <fullName evidence="2">Uncharacterized protein</fullName>
    </submittedName>
</protein>
<dbReference type="AlphaFoldDB" id="A0A8D9M3B2"/>
<gene>
    <name evidence="2" type="ORF">BRAPAZ1V2_A08P04670.2</name>
</gene>
<proteinExistence type="predicted"/>
<feature type="compositionally biased region" description="Basic and acidic residues" evidence="1">
    <location>
        <begin position="28"/>
        <end position="39"/>
    </location>
</feature>
<reference evidence="2 3" key="1">
    <citation type="submission" date="2021-07" db="EMBL/GenBank/DDBJ databases">
        <authorList>
            <consortium name="Genoscope - CEA"/>
            <person name="William W."/>
        </authorList>
    </citation>
    <scope>NUCLEOTIDE SEQUENCE [LARGE SCALE GENOMIC DNA]</scope>
</reference>
<dbReference type="Gramene" id="A08p04670.2_BraZ1">
    <property type="protein sequence ID" value="A08p04670.2_BraZ1.CDS.1"/>
    <property type="gene ID" value="A08g04670.2_BraZ1"/>
</dbReference>
<dbReference type="EMBL" id="LS974624">
    <property type="protein sequence ID" value="CAG7896801.1"/>
    <property type="molecule type" value="Genomic_DNA"/>
</dbReference>